<evidence type="ECO:0000256" key="5">
    <source>
        <dbReference type="ARBA" id="ARBA00023136"/>
    </source>
</evidence>
<dbReference type="PRINTS" id="PR00449">
    <property type="entry name" value="RASTRNSFRMNG"/>
</dbReference>
<comment type="caution">
    <text evidence="8">The sequence shown here is derived from an EMBL/GenBank/DDBJ whole genome shotgun (WGS) entry which is preliminary data.</text>
</comment>
<keyword evidence="4" id="KW-0342">GTP-binding</keyword>
<dbReference type="PROSITE" id="PS51419">
    <property type="entry name" value="RAB"/>
    <property type="match status" value="1"/>
</dbReference>
<dbReference type="PANTHER" id="PTHR47979">
    <property type="entry name" value="DRAB11-RELATED"/>
    <property type="match status" value="1"/>
</dbReference>
<comment type="similarity">
    <text evidence="2">Belongs to the small GTPase superfamily. Rab family.</text>
</comment>
<dbReference type="InterPro" id="IPR005225">
    <property type="entry name" value="Small_GTP-bd"/>
</dbReference>
<protein>
    <submittedName>
        <fullName evidence="8">Rab11 family GTPase</fullName>
    </submittedName>
</protein>
<dbReference type="NCBIfam" id="TIGR00231">
    <property type="entry name" value="small_GTP"/>
    <property type="match status" value="1"/>
</dbReference>
<dbReference type="SUPFAM" id="SSF52540">
    <property type="entry name" value="P-loop containing nucleoside triphosphate hydrolases"/>
    <property type="match status" value="1"/>
</dbReference>
<dbReference type="EMBL" id="LXWW01000523">
    <property type="protein sequence ID" value="OAO12709.1"/>
    <property type="molecule type" value="Genomic_DNA"/>
</dbReference>
<comment type="subcellular location">
    <subcellularLocation>
        <location evidence="1">Membrane</location>
        <topology evidence="1">Lipid-anchor</topology>
    </subcellularLocation>
</comment>
<evidence type="ECO:0000256" key="4">
    <source>
        <dbReference type="ARBA" id="ARBA00023134"/>
    </source>
</evidence>
<dbReference type="CDD" id="cd01868">
    <property type="entry name" value="Rab11_like"/>
    <property type="match status" value="1"/>
</dbReference>
<evidence type="ECO:0000313" key="9">
    <source>
        <dbReference type="Proteomes" id="UP000078348"/>
    </source>
</evidence>
<organism evidence="8 9">
    <name type="scientific">Blastocystis sp. subtype 1 (strain ATCC 50177 / NandII)</name>
    <dbReference type="NCBI Taxonomy" id="478820"/>
    <lineage>
        <taxon>Eukaryota</taxon>
        <taxon>Sar</taxon>
        <taxon>Stramenopiles</taxon>
        <taxon>Bigyra</taxon>
        <taxon>Opalozoa</taxon>
        <taxon>Opalinata</taxon>
        <taxon>Blastocystidae</taxon>
        <taxon>Blastocystis</taxon>
    </lineage>
</organism>
<evidence type="ECO:0000256" key="2">
    <source>
        <dbReference type="ARBA" id="ARBA00006270"/>
    </source>
</evidence>
<gene>
    <name evidence="8" type="ORF">AV274_5624</name>
</gene>
<evidence type="ECO:0000256" key="3">
    <source>
        <dbReference type="ARBA" id="ARBA00022741"/>
    </source>
</evidence>
<dbReference type="Pfam" id="PF00071">
    <property type="entry name" value="Ras"/>
    <property type="match status" value="1"/>
</dbReference>
<dbReference type="Gene3D" id="3.40.50.300">
    <property type="entry name" value="P-loop containing nucleotide triphosphate hydrolases"/>
    <property type="match status" value="1"/>
</dbReference>
<dbReference type="SMART" id="SM00174">
    <property type="entry name" value="RHO"/>
    <property type="match status" value="1"/>
</dbReference>
<keyword evidence="6" id="KW-0449">Lipoprotein</keyword>
<evidence type="ECO:0000256" key="6">
    <source>
        <dbReference type="ARBA" id="ARBA00023288"/>
    </source>
</evidence>
<dbReference type="SMART" id="SM00173">
    <property type="entry name" value="RAS"/>
    <property type="match status" value="1"/>
</dbReference>
<dbReference type="GO" id="GO:0016020">
    <property type="term" value="C:membrane"/>
    <property type="evidence" value="ECO:0007669"/>
    <property type="project" value="UniProtKB-SubCell"/>
</dbReference>
<dbReference type="SMART" id="SM00175">
    <property type="entry name" value="RAB"/>
    <property type="match status" value="1"/>
</dbReference>
<accession>A0A196S9P0</accession>
<dbReference type="OrthoDB" id="9989112at2759"/>
<dbReference type="InterPro" id="IPR050209">
    <property type="entry name" value="Rab_GTPases_membrane_traffic"/>
</dbReference>
<dbReference type="GO" id="GO:0003924">
    <property type="term" value="F:GTPase activity"/>
    <property type="evidence" value="ECO:0007669"/>
    <property type="project" value="InterPro"/>
</dbReference>
<dbReference type="InterPro" id="IPR027417">
    <property type="entry name" value="P-loop_NTPase"/>
</dbReference>
<dbReference type="PROSITE" id="PS51420">
    <property type="entry name" value="RHO"/>
    <property type="match status" value="1"/>
</dbReference>
<dbReference type="GO" id="GO:0005525">
    <property type="term" value="F:GTP binding"/>
    <property type="evidence" value="ECO:0007669"/>
    <property type="project" value="UniProtKB-KW"/>
</dbReference>
<dbReference type="InterPro" id="IPR001806">
    <property type="entry name" value="Small_GTPase"/>
</dbReference>
<dbReference type="SMART" id="SM00176">
    <property type="entry name" value="RAN"/>
    <property type="match status" value="1"/>
</dbReference>
<keyword evidence="5" id="KW-0472">Membrane</keyword>
<sequence>MDERYDYLYKIVLIGDSNVGKTNIMSRFTKDEFYLDTKATVGVEFSSKCVKVDNAIVKAHIWDTAGQERYRSITTAYYRGAAGALVVYDITSRPSFENVEGWLSELRQYSEGNVVIVLIGNKCDLSHQRCVSTEEAIAYAEKHNLAFMETSAYDRTGIDEAFSIVIKQIYEMNTENTLKQVRTPAASLPLEKKTVKIALDTNMDDAESKRKGCC</sequence>
<keyword evidence="7" id="KW-0636">Prenylation</keyword>
<name>A0A196S9P0_BLAHN</name>
<dbReference type="STRING" id="478820.A0A196S9P0"/>
<evidence type="ECO:0000256" key="1">
    <source>
        <dbReference type="ARBA" id="ARBA00004635"/>
    </source>
</evidence>
<dbReference type="FunFam" id="3.40.50.300:FF:000274">
    <property type="entry name" value="ras-related protein RABA5a"/>
    <property type="match status" value="1"/>
</dbReference>
<dbReference type="AlphaFoldDB" id="A0A196S9P0"/>
<reference evidence="8 9" key="1">
    <citation type="submission" date="2016-05" db="EMBL/GenBank/DDBJ databases">
        <title>Nuclear genome of Blastocystis sp. subtype 1 NandII.</title>
        <authorList>
            <person name="Gentekaki E."/>
            <person name="Curtis B."/>
            <person name="Stairs C."/>
            <person name="Eme L."/>
            <person name="Herman E."/>
            <person name="Klimes V."/>
            <person name="Arias M.C."/>
            <person name="Elias M."/>
            <person name="Hilliou F."/>
            <person name="Klute M."/>
            <person name="Malik S.-B."/>
            <person name="Pightling A."/>
            <person name="Rachubinski R."/>
            <person name="Salas D."/>
            <person name="Schlacht A."/>
            <person name="Suga H."/>
            <person name="Archibald J."/>
            <person name="Ball S.G."/>
            <person name="Clark G."/>
            <person name="Dacks J."/>
            <person name="Van Der Giezen M."/>
            <person name="Tsaousis A."/>
            <person name="Roger A."/>
        </authorList>
    </citation>
    <scope>NUCLEOTIDE SEQUENCE [LARGE SCALE GENOMIC DNA]</scope>
    <source>
        <strain evidence="9">ATCC 50177 / NandII</strain>
    </source>
</reference>
<evidence type="ECO:0000256" key="7">
    <source>
        <dbReference type="ARBA" id="ARBA00023289"/>
    </source>
</evidence>
<dbReference type="PROSITE" id="PS51421">
    <property type="entry name" value="RAS"/>
    <property type="match status" value="1"/>
</dbReference>
<evidence type="ECO:0000313" key="8">
    <source>
        <dbReference type="EMBL" id="OAO12709.1"/>
    </source>
</evidence>
<keyword evidence="3" id="KW-0547">Nucleotide-binding</keyword>
<proteinExistence type="inferred from homology"/>
<keyword evidence="9" id="KW-1185">Reference proteome</keyword>
<dbReference type="Proteomes" id="UP000078348">
    <property type="component" value="Unassembled WGS sequence"/>
</dbReference>